<dbReference type="InterPro" id="IPR029062">
    <property type="entry name" value="Class_I_gatase-like"/>
</dbReference>
<keyword evidence="8" id="KW-0460">Magnesium</keyword>
<dbReference type="NCBIfam" id="TIGR00379">
    <property type="entry name" value="cobB"/>
    <property type="match status" value="1"/>
</dbReference>
<evidence type="ECO:0000313" key="14">
    <source>
        <dbReference type="Proteomes" id="UP000738126"/>
    </source>
</evidence>
<dbReference type="PROSITE" id="PS51274">
    <property type="entry name" value="GATASE_COBBQ"/>
    <property type="match status" value="1"/>
</dbReference>
<keyword evidence="7" id="KW-0067">ATP-binding</keyword>
<comment type="cofactor">
    <cofactor evidence="1">
        <name>Mg(2+)</name>
        <dbReference type="ChEBI" id="CHEBI:18420"/>
    </cofactor>
</comment>
<evidence type="ECO:0000256" key="7">
    <source>
        <dbReference type="ARBA" id="ARBA00022840"/>
    </source>
</evidence>
<dbReference type="Gene3D" id="3.40.50.880">
    <property type="match status" value="1"/>
</dbReference>
<organism evidence="13 14">
    <name type="scientific">Halorhodospira neutriphila</name>
    <dbReference type="NCBI Taxonomy" id="168379"/>
    <lineage>
        <taxon>Bacteria</taxon>
        <taxon>Pseudomonadati</taxon>
        <taxon>Pseudomonadota</taxon>
        <taxon>Gammaproteobacteria</taxon>
        <taxon>Chromatiales</taxon>
        <taxon>Ectothiorhodospiraceae</taxon>
        <taxon>Halorhodospira</taxon>
    </lineage>
</organism>
<dbReference type="InterPro" id="IPR027417">
    <property type="entry name" value="P-loop_NTPase"/>
</dbReference>
<dbReference type="SUPFAM" id="SSF52317">
    <property type="entry name" value="Class I glutamine amidotransferase-like"/>
    <property type="match status" value="1"/>
</dbReference>
<sequence>MDRLYLSGLHKSSGKTAAAIGVAAALAEAGTAVRPFKKGPDYIDPGWLSAAAGRPCRNLDFHTMGGEEIRAAVAPQGRELALIEGTKGLHDGVDPEGTDSNAALAALLEAPVVLVVDARGMTRGIAPTVLGHARFDPQVRVAGVLLNRVGGRRHEAKLRAALARYTDLPVLGALPDTPALGIEMPYLGLIPAAEQPEAEAAIGALRRAVREHVDLEALRRLAEAPATSATPPPAEDQPAAPATTGGAGRGAGGERVRIGVAYDPAFNFYYPGDLEALEAAGAQLCWIDTLRDAQLPPLDGLFIGGGFPERHAGALAANRPLRAAVQEAAVGGLPVYAECGGLLYLARRLHVGGEAYPMAGVFPVDAEMGGRPQGHGYVRLQPTGSAPWSPAAEGTGPIPAHEFHYSRLRGRPAELPCAYRIDGGAGVGDGRDGLLTANTLASYAHLRHTAATPWAARFVEFVRRRRSAPGGDRTAGRRPERAL</sequence>
<evidence type="ECO:0000259" key="11">
    <source>
        <dbReference type="Pfam" id="PF01656"/>
    </source>
</evidence>
<keyword evidence="5" id="KW-0436">Ligase</keyword>
<dbReference type="Pfam" id="PF01656">
    <property type="entry name" value="CbiA"/>
    <property type="match status" value="1"/>
</dbReference>
<dbReference type="Proteomes" id="UP000738126">
    <property type="component" value="Unassembled WGS sequence"/>
</dbReference>
<proteinExistence type="inferred from homology"/>
<evidence type="ECO:0000256" key="2">
    <source>
        <dbReference type="ARBA" id="ARBA00004953"/>
    </source>
</evidence>
<protein>
    <submittedName>
        <fullName evidence="13">Cobyrinic acid a,c-diamide synthase</fullName>
    </submittedName>
</protein>
<name>A0ABS1E7A4_9GAMM</name>
<dbReference type="InterPro" id="IPR002586">
    <property type="entry name" value="CobQ/CobB/MinD/ParA_Nub-bd_dom"/>
</dbReference>
<evidence type="ECO:0000259" key="12">
    <source>
        <dbReference type="Pfam" id="PF07685"/>
    </source>
</evidence>
<dbReference type="InterPro" id="IPR004484">
    <property type="entry name" value="CbiA/CobB_synth"/>
</dbReference>
<feature type="region of interest" description="Disordered" evidence="10">
    <location>
        <begin position="224"/>
        <end position="252"/>
    </location>
</feature>
<accession>A0ABS1E7A4</accession>
<evidence type="ECO:0000256" key="4">
    <source>
        <dbReference type="ARBA" id="ARBA00022573"/>
    </source>
</evidence>
<keyword evidence="6" id="KW-0547">Nucleotide-binding</keyword>
<dbReference type="SUPFAM" id="SSF52540">
    <property type="entry name" value="P-loop containing nucleoside triphosphate hydrolases"/>
    <property type="match status" value="1"/>
</dbReference>
<dbReference type="Gene3D" id="3.40.50.300">
    <property type="entry name" value="P-loop containing nucleotide triphosphate hydrolases"/>
    <property type="match status" value="1"/>
</dbReference>
<comment type="pathway">
    <text evidence="2">Cofactor biosynthesis; adenosylcobalamin biosynthesis.</text>
</comment>
<dbReference type="NCBIfam" id="NF002204">
    <property type="entry name" value="PRK01077.1"/>
    <property type="match status" value="1"/>
</dbReference>
<keyword evidence="4" id="KW-0169">Cobalamin biosynthesis</keyword>
<reference evidence="13 14" key="1">
    <citation type="journal article" date="2020" name="Microorganisms">
        <title>Osmotic Adaptation and Compatible Solute Biosynthesis of Phototrophic Bacteria as Revealed from Genome Analyses.</title>
        <authorList>
            <person name="Imhoff J.F."/>
            <person name="Rahn T."/>
            <person name="Kunzel S."/>
            <person name="Keller A."/>
            <person name="Neulinger S.C."/>
        </authorList>
    </citation>
    <scope>NUCLEOTIDE SEQUENCE [LARGE SCALE GENOMIC DNA]</scope>
    <source>
        <strain evidence="13 14">DSM 15116</strain>
    </source>
</reference>
<dbReference type="EMBL" id="NRSH01000193">
    <property type="protein sequence ID" value="MBK1727611.1"/>
    <property type="molecule type" value="Genomic_DNA"/>
</dbReference>
<feature type="domain" description="CobQ/CobB/MinD/ParA nucleotide binding" evidence="11">
    <location>
        <begin position="13"/>
        <end position="180"/>
    </location>
</feature>
<feature type="domain" description="CobB/CobQ-like glutamine amidotransferase" evidence="12">
    <location>
        <begin position="257"/>
        <end position="446"/>
    </location>
</feature>
<evidence type="ECO:0000256" key="5">
    <source>
        <dbReference type="ARBA" id="ARBA00022598"/>
    </source>
</evidence>
<keyword evidence="14" id="KW-1185">Reference proteome</keyword>
<evidence type="ECO:0000256" key="8">
    <source>
        <dbReference type="ARBA" id="ARBA00022842"/>
    </source>
</evidence>
<evidence type="ECO:0000256" key="6">
    <source>
        <dbReference type="ARBA" id="ARBA00022741"/>
    </source>
</evidence>
<dbReference type="PANTHER" id="PTHR43873">
    <property type="entry name" value="COBYRINATE A,C-DIAMIDE SYNTHASE"/>
    <property type="match status" value="1"/>
</dbReference>
<evidence type="ECO:0000256" key="3">
    <source>
        <dbReference type="ARBA" id="ARBA00006205"/>
    </source>
</evidence>
<evidence type="ECO:0000256" key="9">
    <source>
        <dbReference type="ARBA" id="ARBA00022962"/>
    </source>
</evidence>
<evidence type="ECO:0000256" key="1">
    <source>
        <dbReference type="ARBA" id="ARBA00001946"/>
    </source>
</evidence>
<dbReference type="CDD" id="cd03130">
    <property type="entry name" value="GATase1_CobB"/>
    <property type="match status" value="1"/>
</dbReference>
<dbReference type="InterPro" id="IPR011698">
    <property type="entry name" value="GATase_3"/>
</dbReference>
<comment type="caution">
    <text evidence="13">The sequence shown here is derived from an EMBL/GenBank/DDBJ whole genome shotgun (WGS) entry which is preliminary data.</text>
</comment>
<gene>
    <name evidence="13" type="ORF">CKO13_11425</name>
</gene>
<comment type="similarity">
    <text evidence="3">Belongs to the CobB/CobQ family. CobQ subfamily.</text>
</comment>
<evidence type="ECO:0000256" key="10">
    <source>
        <dbReference type="SAM" id="MobiDB-lite"/>
    </source>
</evidence>
<dbReference type="Pfam" id="PF07685">
    <property type="entry name" value="GATase_3"/>
    <property type="match status" value="1"/>
</dbReference>
<dbReference type="RefSeq" id="WP_200261198.1">
    <property type="nucleotide sequence ID" value="NZ_NRSH01000193.1"/>
</dbReference>
<dbReference type="PANTHER" id="PTHR43873:SF1">
    <property type="entry name" value="COBYRINATE A,C-DIAMIDE SYNTHASE"/>
    <property type="match status" value="1"/>
</dbReference>
<evidence type="ECO:0000313" key="13">
    <source>
        <dbReference type="EMBL" id="MBK1727611.1"/>
    </source>
</evidence>
<keyword evidence="9" id="KW-0315">Glutamine amidotransferase</keyword>